<evidence type="ECO:0000256" key="1">
    <source>
        <dbReference type="ARBA" id="ARBA00005417"/>
    </source>
</evidence>
<evidence type="ECO:0000256" key="4">
    <source>
        <dbReference type="ARBA" id="ARBA00022840"/>
    </source>
</evidence>
<dbReference type="SUPFAM" id="SSF52540">
    <property type="entry name" value="P-loop containing nucleoside triphosphate hydrolases"/>
    <property type="match status" value="1"/>
</dbReference>
<evidence type="ECO:0000259" key="5">
    <source>
        <dbReference type="PROSITE" id="PS50893"/>
    </source>
</evidence>
<dbReference type="PROSITE" id="PS00211">
    <property type="entry name" value="ABC_TRANSPORTER_1"/>
    <property type="match status" value="1"/>
</dbReference>
<comment type="similarity">
    <text evidence="1">Belongs to the ABC transporter superfamily.</text>
</comment>
<evidence type="ECO:0000313" key="6">
    <source>
        <dbReference type="EMBL" id="SMC65617.1"/>
    </source>
</evidence>
<keyword evidence="3" id="KW-0547">Nucleotide-binding</keyword>
<evidence type="ECO:0000313" key="7">
    <source>
        <dbReference type="Proteomes" id="UP000192790"/>
    </source>
</evidence>
<evidence type="ECO:0000256" key="3">
    <source>
        <dbReference type="ARBA" id="ARBA00022741"/>
    </source>
</evidence>
<sequence>MIQAENLAFSYTGSPPFVLDGIRFAVEDGDYVSILGDNGCGKSTLVKLILRFLRPTRGSIEVKTKRIGYVPQRSDAAASGFPITVHEMLDSYRRLLKLRDKSVIEESLNRVGLSGCSGALMGTLSGGQSQKALIARALMGDPELLILDEPSAGVDQDSQREIYGLIKALNAVRGITVVSVEHNLEAAVANSTLIYHLSGGSGHMCTPRQYVSEYLKPKGDEDHA</sequence>
<dbReference type="AlphaFoldDB" id="A0A1W2AXZ5"/>
<name>A0A1W2AXZ5_9FIRM</name>
<keyword evidence="4 6" id="KW-0067">ATP-binding</keyword>
<accession>A0A1W2AXZ5</accession>
<dbReference type="PANTHER" id="PTHR42734">
    <property type="entry name" value="METAL TRANSPORT SYSTEM ATP-BINDING PROTEIN TM_0124-RELATED"/>
    <property type="match status" value="1"/>
</dbReference>
<dbReference type="InterPro" id="IPR003593">
    <property type="entry name" value="AAA+_ATPase"/>
</dbReference>
<dbReference type="PROSITE" id="PS50893">
    <property type="entry name" value="ABC_TRANSPORTER_2"/>
    <property type="match status" value="1"/>
</dbReference>
<dbReference type="RefSeq" id="WP_084234704.1">
    <property type="nucleotide sequence ID" value="NZ_FWXW01000004.1"/>
</dbReference>
<dbReference type="InterPro" id="IPR017871">
    <property type="entry name" value="ABC_transporter-like_CS"/>
</dbReference>
<feature type="domain" description="ABC transporter" evidence="5">
    <location>
        <begin position="2"/>
        <end position="224"/>
    </location>
</feature>
<reference evidence="6 7" key="1">
    <citation type="submission" date="2017-04" db="EMBL/GenBank/DDBJ databases">
        <authorList>
            <person name="Afonso C.L."/>
            <person name="Miller P.J."/>
            <person name="Scott M.A."/>
            <person name="Spackman E."/>
            <person name="Goraichik I."/>
            <person name="Dimitrov K.M."/>
            <person name="Suarez D.L."/>
            <person name="Swayne D.E."/>
        </authorList>
    </citation>
    <scope>NUCLEOTIDE SEQUENCE [LARGE SCALE GENOMIC DNA]</scope>
    <source>
        <strain evidence="6 7">DSM 12816</strain>
    </source>
</reference>
<dbReference type="GO" id="GO:0005524">
    <property type="term" value="F:ATP binding"/>
    <property type="evidence" value="ECO:0007669"/>
    <property type="project" value="UniProtKB-KW"/>
</dbReference>
<dbReference type="PANTHER" id="PTHR42734:SF17">
    <property type="entry name" value="METAL TRANSPORT SYSTEM ATP-BINDING PROTEIN TM_0124-RELATED"/>
    <property type="match status" value="1"/>
</dbReference>
<dbReference type="Gene3D" id="3.40.50.300">
    <property type="entry name" value="P-loop containing nucleotide triphosphate hydrolases"/>
    <property type="match status" value="1"/>
</dbReference>
<dbReference type="Proteomes" id="UP000192790">
    <property type="component" value="Unassembled WGS sequence"/>
</dbReference>
<dbReference type="OrthoDB" id="9806726at2"/>
<keyword evidence="7" id="KW-1185">Reference proteome</keyword>
<dbReference type="InterPro" id="IPR027417">
    <property type="entry name" value="P-loop_NTPase"/>
</dbReference>
<keyword evidence="2" id="KW-0813">Transport</keyword>
<dbReference type="EMBL" id="FWXW01000004">
    <property type="protein sequence ID" value="SMC65617.1"/>
    <property type="molecule type" value="Genomic_DNA"/>
</dbReference>
<dbReference type="Pfam" id="PF00005">
    <property type="entry name" value="ABC_tran"/>
    <property type="match status" value="1"/>
</dbReference>
<dbReference type="InterPro" id="IPR003439">
    <property type="entry name" value="ABC_transporter-like_ATP-bd"/>
</dbReference>
<evidence type="ECO:0000256" key="2">
    <source>
        <dbReference type="ARBA" id="ARBA00022448"/>
    </source>
</evidence>
<dbReference type="SMART" id="SM00382">
    <property type="entry name" value="AAA"/>
    <property type="match status" value="1"/>
</dbReference>
<gene>
    <name evidence="6" type="ORF">SAMN02745168_2039</name>
</gene>
<proteinExistence type="inferred from homology"/>
<organism evidence="6 7">
    <name type="scientific">Papillibacter cinnamivorans DSM 12816</name>
    <dbReference type="NCBI Taxonomy" id="1122930"/>
    <lineage>
        <taxon>Bacteria</taxon>
        <taxon>Bacillati</taxon>
        <taxon>Bacillota</taxon>
        <taxon>Clostridia</taxon>
        <taxon>Eubacteriales</taxon>
        <taxon>Oscillospiraceae</taxon>
        <taxon>Papillibacter</taxon>
    </lineage>
</organism>
<dbReference type="InterPro" id="IPR050153">
    <property type="entry name" value="Metal_Ion_Import_ABC"/>
</dbReference>
<dbReference type="STRING" id="1122930.SAMN02745168_2039"/>
<protein>
    <submittedName>
        <fullName evidence="6">Zinc transport system ATP-binding protein</fullName>
    </submittedName>
</protein>
<dbReference type="GO" id="GO:0016887">
    <property type="term" value="F:ATP hydrolysis activity"/>
    <property type="evidence" value="ECO:0007669"/>
    <property type="project" value="InterPro"/>
</dbReference>